<dbReference type="PROSITE" id="PS00622">
    <property type="entry name" value="HTH_LUXR_1"/>
    <property type="match status" value="1"/>
</dbReference>
<dbReference type="HOGENOM" id="CLU_067793_0_0_5"/>
<dbReference type="SMART" id="SM00421">
    <property type="entry name" value="HTH_LUXR"/>
    <property type="match status" value="1"/>
</dbReference>
<organism evidence="5 6">
    <name type="scientific">Novosphingobium nitrogenifigens DSM 19370</name>
    <dbReference type="NCBI Taxonomy" id="983920"/>
    <lineage>
        <taxon>Bacteria</taxon>
        <taxon>Pseudomonadati</taxon>
        <taxon>Pseudomonadota</taxon>
        <taxon>Alphaproteobacteria</taxon>
        <taxon>Sphingomonadales</taxon>
        <taxon>Sphingomonadaceae</taxon>
        <taxon>Novosphingobium</taxon>
    </lineage>
</organism>
<evidence type="ECO:0000313" key="6">
    <source>
        <dbReference type="Proteomes" id="UP000004728"/>
    </source>
</evidence>
<proteinExistence type="predicted"/>
<accession>F1ZAX2</accession>
<dbReference type="PANTHER" id="PTHR44688:SF16">
    <property type="entry name" value="DNA-BINDING TRANSCRIPTIONAL ACTIVATOR DEVR_DOSR"/>
    <property type="match status" value="1"/>
</dbReference>
<keyword evidence="1" id="KW-0805">Transcription regulation</keyword>
<dbReference type="PROSITE" id="PS50043">
    <property type="entry name" value="HTH_LUXR_2"/>
    <property type="match status" value="1"/>
</dbReference>
<dbReference type="InterPro" id="IPR016032">
    <property type="entry name" value="Sig_transdc_resp-reg_C-effctor"/>
</dbReference>
<dbReference type="PANTHER" id="PTHR44688">
    <property type="entry name" value="DNA-BINDING TRANSCRIPTIONAL ACTIVATOR DEVR_DOSR"/>
    <property type="match status" value="1"/>
</dbReference>
<sequence length="312" mass="35086">MAHAVDARRAGRKKIARMNTPVPSLTPEYLTSRDWYDMLARVQEAASPVVAARILFGAIENHLRIESTLMVHVPRDEGPRLVQHRTDIRRRTISITEYLRFNYVIDPFYLALERCRMRGMLALSEVIEENFDQSEYYRTYYEAAGLIDEICFCSGDRQSGHVLLSLSRVAGQRPFSSAELAAARAIAPLVVTLLAAAWQDMGQEAPPAPTDGRTPGEFHRALENARTNFGRSLLTPREFDVLQHILLGHSVKLIAQKLDIAVETVKVHRKHIYTKLGIGSQAEVFSLFIAAVGATDLAVGRDPLKDYLRPRH</sequence>
<reference evidence="5 6" key="1">
    <citation type="journal article" date="2012" name="J. Bacteriol.">
        <title>Draft Genome Sequence of Novosphingobium nitrogenifigens Y88T.</title>
        <authorList>
            <person name="Strabala T.J."/>
            <person name="Macdonald L."/>
            <person name="Liu V."/>
            <person name="Smit A.M."/>
        </authorList>
    </citation>
    <scope>NUCLEOTIDE SEQUENCE [LARGE SCALE GENOMIC DNA]</scope>
    <source>
        <strain evidence="5 6">DSM 19370</strain>
    </source>
</reference>
<evidence type="ECO:0000256" key="1">
    <source>
        <dbReference type="ARBA" id="ARBA00023015"/>
    </source>
</evidence>
<dbReference type="InterPro" id="IPR036388">
    <property type="entry name" value="WH-like_DNA-bd_sf"/>
</dbReference>
<keyword evidence="3" id="KW-0804">Transcription</keyword>
<keyword evidence="2" id="KW-0238">DNA-binding</keyword>
<dbReference type="STRING" id="983920.Y88_0302"/>
<comment type="caution">
    <text evidence="5">The sequence shown here is derived from an EMBL/GenBank/DDBJ whole genome shotgun (WGS) entry which is preliminary data.</text>
</comment>
<keyword evidence="6" id="KW-1185">Reference proteome</keyword>
<protein>
    <submittedName>
        <fullName evidence="5">LuxR family transcriptional regulator</fullName>
    </submittedName>
</protein>
<evidence type="ECO:0000313" key="5">
    <source>
        <dbReference type="EMBL" id="EGD58250.1"/>
    </source>
</evidence>
<evidence type="ECO:0000256" key="2">
    <source>
        <dbReference type="ARBA" id="ARBA00023125"/>
    </source>
</evidence>
<name>F1ZAX2_9SPHN</name>
<dbReference type="EMBL" id="AEWJ01000044">
    <property type="protein sequence ID" value="EGD58250.1"/>
    <property type="molecule type" value="Genomic_DNA"/>
</dbReference>
<dbReference type="SUPFAM" id="SSF46894">
    <property type="entry name" value="C-terminal effector domain of the bipartite response regulators"/>
    <property type="match status" value="1"/>
</dbReference>
<dbReference type="AlphaFoldDB" id="F1ZAX2"/>
<dbReference type="InParanoid" id="F1ZAX2"/>
<dbReference type="Pfam" id="PF00196">
    <property type="entry name" value="GerE"/>
    <property type="match status" value="1"/>
</dbReference>
<dbReference type="GO" id="GO:0006355">
    <property type="term" value="P:regulation of DNA-templated transcription"/>
    <property type="evidence" value="ECO:0007669"/>
    <property type="project" value="InterPro"/>
</dbReference>
<dbReference type="Gene3D" id="1.10.10.10">
    <property type="entry name" value="Winged helix-like DNA-binding domain superfamily/Winged helix DNA-binding domain"/>
    <property type="match status" value="1"/>
</dbReference>
<dbReference type="InterPro" id="IPR000792">
    <property type="entry name" value="Tscrpt_reg_LuxR_C"/>
</dbReference>
<dbReference type="CDD" id="cd06170">
    <property type="entry name" value="LuxR_C_like"/>
    <property type="match status" value="1"/>
</dbReference>
<dbReference type="PRINTS" id="PR00038">
    <property type="entry name" value="HTHLUXR"/>
</dbReference>
<gene>
    <name evidence="5" type="ORF">Y88_0302</name>
</gene>
<evidence type="ECO:0000259" key="4">
    <source>
        <dbReference type="PROSITE" id="PS50043"/>
    </source>
</evidence>
<dbReference type="eggNOG" id="COG2197">
    <property type="taxonomic scope" value="Bacteria"/>
</dbReference>
<evidence type="ECO:0000256" key="3">
    <source>
        <dbReference type="ARBA" id="ARBA00023163"/>
    </source>
</evidence>
<dbReference type="Proteomes" id="UP000004728">
    <property type="component" value="Unassembled WGS sequence"/>
</dbReference>
<dbReference type="GO" id="GO:0003677">
    <property type="term" value="F:DNA binding"/>
    <property type="evidence" value="ECO:0007669"/>
    <property type="project" value="UniProtKB-KW"/>
</dbReference>
<feature type="domain" description="HTH luxR-type" evidence="4">
    <location>
        <begin position="227"/>
        <end position="292"/>
    </location>
</feature>